<evidence type="ECO:0000256" key="11">
    <source>
        <dbReference type="ARBA" id="ARBA00022984"/>
    </source>
</evidence>
<feature type="active site" description="Proton donor" evidence="16">
    <location>
        <position position="212"/>
    </location>
</feature>
<comment type="caution">
    <text evidence="18">The sequence shown here is derived from an EMBL/GenBank/DDBJ whole genome shotgun (WGS) entry which is preliminary data.</text>
</comment>
<evidence type="ECO:0000256" key="12">
    <source>
        <dbReference type="ARBA" id="ARBA00023002"/>
    </source>
</evidence>
<dbReference type="GO" id="GO:0005829">
    <property type="term" value="C:cytosol"/>
    <property type="evidence" value="ECO:0007669"/>
    <property type="project" value="TreeGrafter"/>
</dbReference>
<keyword evidence="5 16" id="KW-0963">Cytoplasm</keyword>
<keyword evidence="6 16" id="KW-0132">Cell division</keyword>
<dbReference type="UniPathway" id="UPA00219"/>
<comment type="cofactor">
    <cofactor evidence="1 16">
        <name>FAD</name>
        <dbReference type="ChEBI" id="CHEBI:57692"/>
    </cofactor>
</comment>
<dbReference type="PROSITE" id="PS51387">
    <property type="entry name" value="FAD_PCMH"/>
    <property type="match status" value="1"/>
</dbReference>
<gene>
    <name evidence="16" type="primary">murB</name>
    <name evidence="18" type="ORF">UR93_C0003G0012</name>
</gene>
<evidence type="ECO:0000256" key="1">
    <source>
        <dbReference type="ARBA" id="ARBA00001974"/>
    </source>
</evidence>
<evidence type="ECO:0000256" key="15">
    <source>
        <dbReference type="ARBA" id="ARBA00048914"/>
    </source>
</evidence>
<reference evidence="18 19" key="1">
    <citation type="journal article" date="2015" name="Nature">
        <title>rRNA introns, odd ribosomes, and small enigmatic genomes across a large radiation of phyla.</title>
        <authorList>
            <person name="Brown C.T."/>
            <person name="Hug L.A."/>
            <person name="Thomas B.C."/>
            <person name="Sharon I."/>
            <person name="Castelle C.J."/>
            <person name="Singh A."/>
            <person name="Wilkins M.J."/>
            <person name="Williams K.H."/>
            <person name="Banfield J.F."/>
        </authorList>
    </citation>
    <scope>NUCLEOTIDE SEQUENCE [LARGE SCALE GENOMIC DNA]</scope>
</reference>
<dbReference type="PANTHER" id="PTHR21071">
    <property type="entry name" value="UDP-N-ACETYLENOLPYRUVOYLGLUCOSAMINE REDUCTASE"/>
    <property type="match status" value="1"/>
</dbReference>
<feature type="active site" evidence="16">
    <location>
        <position position="304"/>
    </location>
</feature>
<comment type="similarity">
    <text evidence="16">Belongs to the MurB family.</text>
</comment>
<evidence type="ECO:0000256" key="13">
    <source>
        <dbReference type="ARBA" id="ARBA00023306"/>
    </source>
</evidence>
<dbReference type="AlphaFoldDB" id="A0A0G0FNQ8"/>
<dbReference type="Pfam" id="PF02873">
    <property type="entry name" value="MurB_C"/>
    <property type="match status" value="1"/>
</dbReference>
<dbReference type="InterPro" id="IPR011601">
    <property type="entry name" value="MurB_C"/>
</dbReference>
<evidence type="ECO:0000256" key="6">
    <source>
        <dbReference type="ARBA" id="ARBA00022618"/>
    </source>
</evidence>
<dbReference type="Gene3D" id="3.90.78.10">
    <property type="entry name" value="UDP-N-acetylenolpyruvoylglucosamine reductase, C-terminal domain"/>
    <property type="match status" value="1"/>
</dbReference>
<dbReference type="SUPFAM" id="SSF56176">
    <property type="entry name" value="FAD-binding/transporter-associated domain-like"/>
    <property type="match status" value="1"/>
</dbReference>
<evidence type="ECO:0000256" key="2">
    <source>
        <dbReference type="ARBA" id="ARBA00003921"/>
    </source>
</evidence>
<dbReference type="InterPro" id="IPR016167">
    <property type="entry name" value="FAD-bd_PCMH_sub1"/>
</dbReference>
<comment type="function">
    <text evidence="2 16">Cell wall formation.</text>
</comment>
<dbReference type="PATRIC" id="fig|1618333.3.peg.159"/>
<dbReference type="EMBL" id="LBRB01000003">
    <property type="protein sequence ID" value="KKP89075.1"/>
    <property type="molecule type" value="Genomic_DNA"/>
</dbReference>
<dbReference type="GO" id="GO:0008762">
    <property type="term" value="F:UDP-N-acetylmuramate dehydrogenase activity"/>
    <property type="evidence" value="ECO:0007669"/>
    <property type="project" value="UniProtKB-UniRule"/>
</dbReference>
<keyword evidence="13 16" id="KW-0131">Cell cycle</keyword>
<keyword evidence="7 16" id="KW-0285">Flavoprotein</keyword>
<dbReference type="GO" id="GO:0071555">
    <property type="term" value="P:cell wall organization"/>
    <property type="evidence" value="ECO:0007669"/>
    <property type="project" value="UniProtKB-KW"/>
</dbReference>
<dbReference type="InterPro" id="IPR016169">
    <property type="entry name" value="FAD-bd_PCMH_sub2"/>
</dbReference>
<evidence type="ECO:0000256" key="3">
    <source>
        <dbReference type="ARBA" id="ARBA00004496"/>
    </source>
</evidence>
<accession>A0A0G0FNQ8</accession>
<dbReference type="NCBIfam" id="NF010480">
    <property type="entry name" value="PRK13905.1"/>
    <property type="match status" value="1"/>
</dbReference>
<keyword evidence="14 16" id="KW-0961">Cell wall biogenesis/degradation</keyword>
<dbReference type="STRING" id="1618333.UR93_C0003G0012"/>
<keyword evidence="10 16" id="KW-0133">Cell shape</keyword>
<dbReference type="GO" id="GO:0051301">
    <property type="term" value="P:cell division"/>
    <property type="evidence" value="ECO:0007669"/>
    <property type="project" value="UniProtKB-KW"/>
</dbReference>
<proteinExistence type="inferred from homology"/>
<dbReference type="InterPro" id="IPR016166">
    <property type="entry name" value="FAD-bd_PCMH"/>
</dbReference>
<dbReference type="GO" id="GO:0008360">
    <property type="term" value="P:regulation of cell shape"/>
    <property type="evidence" value="ECO:0007669"/>
    <property type="project" value="UniProtKB-KW"/>
</dbReference>
<dbReference type="InterPro" id="IPR036635">
    <property type="entry name" value="MurB_C_sf"/>
</dbReference>
<evidence type="ECO:0000256" key="4">
    <source>
        <dbReference type="ARBA" id="ARBA00004752"/>
    </source>
</evidence>
<dbReference type="InterPro" id="IPR036318">
    <property type="entry name" value="FAD-bd_PCMH-like_sf"/>
</dbReference>
<evidence type="ECO:0000313" key="18">
    <source>
        <dbReference type="EMBL" id="KKP89075.1"/>
    </source>
</evidence>
<dbReference type="EC" id="1.3.1.98" evidence="16"/>
<evidence type="ECO:0000256" key="9">
    <source>
        <dbReference type="ARBA" id="ARBA00022857"/>
    </source>
</evidence>
<dbReference type="GO" id="GO:0009252">
    <property type="term" value="P:peptidoglycan biosynthetic process"/>
    <property type="evidence" value="ECO:0007669"/>
    <property type="project" value="UniProtKB-UniRule"/>
</dbReference>
<feature type="active site" evidence="16">
    <location>
        <position position="162"/>
    </location>
</feature>
<dbReference type="Gene3D" id="3.30.43.10">
    <property type="entry name" value="Uridine Diphospho-n-acetylenolpyruvylglucosamine Reductase, domain 2"/>
    <property type="match status" value="1"/>
</dbReference>
<dbReference type="InterPro" id="IPR006094">
    <property type="entry name" value="Oxid_FAD_bind_N"/>
</dbReference>
<evidence type="ECO:0000256" key="14">
    <source>
        <dbReference type="ARBA" id="ARBA00023316"/>
    </source>
</evidence>
<evidence type="ECO:0000256" key="16">
    <source>
        <dbReference type="HAMAP-Rule" id="MF_00037"/>
    </source>
</evidence>
<keyword evidence="12 16" id="KW-0560">Oxidoreductase</keyword>
<evidence type="ECO:0000256" key="7">
    <source>
        <dbReference type="ARBA" id="ARBA00022630"/>
    </source>
</evidence>
<feature type="domain" description="FAD-binding PCMH-type" evidence="17">
    <location>
        <begin position="16"/>
        <end position="183"/>
    </location>
</feature>
<evidence type="ECO:0000259" key="17">
    <source>
        <dbReference type="PROSITE" id="PS51387"/>
    </source>
</evidence>
<dbReference type="NCBIfam" id="TIGR00179">
    <property type="entry name" value="murB"/>
    <property type="match status" value="1"/>
</dbReference>
<comment type="pathway">
    <text evidence="4 16">Cell wall biogenesis; peptidoglycan biosynthesis.</text>
</comment>
<dbReference type="PANTHER" id="PTHR21071:SF4">
    <property type="entry name" value="UDP-N-ACETYLENOLPYRUVOYLGLUCOSAMINE REDUCTASE"/>
    <property type="match status" value="1"/>
</dbReference>
<keyword evidence="9 16" id="KW-0521">NADP</keyword>
<evidence type="ECO:0000256" key="5">
    <source>
        <dbReference type="ARBA" id="ARBA00022490"/>
    </source>
</evidence>
<sequence>MDIQKNISLKPYTTFNVGGPAKYFCKVQNVDELKKALGFAQEKKIEYFILAGGSNIIVSDKGYDGLVIKPDLQSILIKDNIITVGVSFEIDKLVDITNDKGLKGLEWAGGLPGTVGGAVRGNAGAFGGEIKDCVLQAKSLKLKVKNYELRTLNNIDCQFGYRESIFKYNHEIILEVTLQLQKGDPKLLKEKSKFTRNYRKEKHPINYPCAGSIFKNLPTAATTPGVVERFKNVIKNDPFPVIPTAAVIDRMGLKGHQIGGAQISEKHPNYIVNLGDAKAQDIVDLIEYTVKITKSKYNINLEIEPQLLGFDKPQN</sequence>
<organism evidence="18 19">
    <name type="scientific">Berkelbacteria bacterium GW2011_GWA2_35_9</name>
    <dbReference type="NCBI Taxonomy" id="1618333"/>
    <lineage>
        <taxon>Bacteria</taxon>
        <taxon>Candidatus Berkelbacteria</taxon>
    </lineage>
</organism>
<evidence type="ECO:0000256" key="10">
    <source>
        <dbReference type="ARBA" id="ARBA00022960"/>
    </source>
</evidence>
<name>A0A0G0FNQ8_9BACT</name>
<dbReference type="Pfam" id="PF01565">
    <property type="entry name" value="FAD_binding_4"/>
    <property type="match status" value="1"/>
</dbReference>
<keyword evidence="8 16" id="KW-0274">FAD</keyword>
<dbReference type="SUPFAM" id="SSF56194">
    <property type="entry name" value="Uridine diphospho-N-Acetylenolpyruvylglucosamine reductase, MurB, C-terminal domain"/>
    <property type="match status" value="1"/>
</dbReference>
<dbReference type="Proteomes" id="UP000034316">
    <property type="component" value="Unassembled WGS sequence"/>
</dbReference>
<dbReference type="HAMAP" id="MF_00037">
    <property type="entry name" value="MurB"/>
    <property type="match status" value="1"/>
</dbReference>
<comment type="subcellular location">
    <subcellularLocation>
        <location evidence="3 16">Cytoplasm</location>
    </subcellularLocation>
</comment>
<comment type="catalytic activity">
    <reaction evidence="15 16">
        <text>UDP-N-acetyl-alpha-D-muramate + NADP(+) = UDP-N-acetyl-3-O-(1-carboxyvinyl)-alpha-D-glucosamine + NADPH + H(+)</text>
        <dbReference type="Rhea" id="RHEA:12248"/>
        <dbReference type="ChEBI" id="CHEBI:15378"/>
        <dbReference type="ChEBI" id="CHEBI:57783"/>
        <dbReference type="ChEBI" id="CHEBI:58349"/>
        <dbReference type="ChEBI" id="CHEBI:68483"/>
        <dbReference type="ChEBI" id="CHEBI:70757"/>
        <dbReference type="EC" id="1.3.1.98"/>
    </reaction>
</comment>
<evidence type="ECO:0000256" key="8">
    <source>
        <dbReference type="ARBA" id="ARBA00022827"/>
    </source>
</evidence>
<dbReference type="GO" id="GO:0071949">
    <property type="term" value="F:FAD binding"/>
    <property type="evidence" value="ECO:0007669"/>
    <property type="project" value="InterPro"/>
</dbReference>
<dbReference type="Gene3D" id="3.30.465.10">
    <property type="match status" value="1"/>
</dbReference>
<dbReference type="InterPro" id="IPR003170">
    <property type="entry name" value="MurB"/>
</dbReference>
<protein>
    <recommendedName>
        <fullName evidence="16">UDP-N-acetylenolpyruvoylglucosamine reductase</fullName>
        <ecNumber evidence="16">1.3.1.98</ecNumber>
    </recommendedName>
    <alternativeName>
        <fullName evidence="16">UDP-N-acetylmuramate dehydrogenase</fullName>
    </alternativeName>
</protein>
<keyword evidence="11 16" id="KW-0573">Peptidoglycan synthesis</keyword>
<evidence type="ECO:0000313" key="19">
    <source>
        <dbReference type="Proteomes" id="UP000034316"/>
    </source>
</evidence>